<organism evidence="2 3">
    <name type="scientific">Popillia japonica</name>
    <name type="common">Japanese beetle</name>
    <dbReference type="NCBI Taxonomy" id="7064"/>
    <lineage>
        <taxon>Eukaryota</taxon>
        <taxon>Metazoa</taxon>
        <taxon>Ecdysozoa</taxon>
        <taxon>Arthropoda</taxon>
        <taxon>Hexapoda</taxon>
        <taxon>Insecta</taxon>
        <taxon>Pterygota</taxon>
        <taxon>Neoptera</taxon>
        <taxon>Endopterygota</taxon>
        <taxon>Coleoptera</taxon>
        <taxon>Polyphaga</taxon>
        <taxon>Scarabaeiformia</taxon>
        <taxon>Scarabaeidae</taxon>
        <taxon>Rutelinae</taxon>
        <taxon>Popillia</taxon>
    </lineage>
</organism>
<accession>A0AAW1HSE7</accession>
<keyword evidence="2" id="KW-0540">Nuclease</keyword>
<dbReference type="Proteomes" id="UP001458880">
    <property type="component" value="Unassembled WGS sequence"/>
</dbReference>
<evidence type="ECO:0000313" key="3">
    <source>
        <dbReference type="Proteomes" id="UP001458880"/>
    </source>
</evidence>
<dbReference type="Pfam" id="PF03184">
    <property type="entry name" value="DDE_1"/>
    <property type="match status" value="1"/>
</dbReference>
<dbReference type="AlphaFoldDB" id="A0AAW1HSE7"/>
<gene>
    <name evidence="2" type="ORF">QE152_g40059</name>
</gene>
<reference evidence="2 3" key="1">
    <citation type="journal article" date="2024" name="BMC Genomics">
        <title>De novo assembly and annotation of Popillia japonica's genome with initial clues to its potential as an invasive pest.</title>
        <authorList>
            <person name="Cucini C."/>
            <person name="Boschi S."/>
            <person name="Funari R."/>
            <person name="Cardaioli E."/>
            <person name="Iannotti N."/>
            <person name="Marturano G."/>
            <person name="Paoli F."/>
            <person name="Bruttini M."/>
            <person name="Carapelli A."/>
            <person name="Frati F."/>
            <person name="Nardi F."/>
        </authorList>
    </citation>
    <scope>NUCLEOTIDE SEQUENCE [LARGE SCALE GENOMIC DNA]</scope>
    <source>
        <strain evidence="2">DMR45628</strain>
    </source>
</reference>
<protein>
    <submittedName>
        <fullName evidence="2">DDE superfamily endonuclease</fullName>
    </submittedName>
</protein>
<keyword evidence="3" id="KW-1185">Reference proteome</keyword>
<dbReference type="InterPro" id="IPR004875">
    <property type="entry name" value="DDE_SF_endonuclease_dom"/>
</dbReference>
<dbReference type="EMBL" id="JASPKY010001023">
    <property type="protein sequence ID" value="KAK9679406.1"/>
    <property type="molecule type" value="Genomic_DNA"/>
</dbReference>
<keyword evidence="2" id="KW-0255">Endonuclease</keyword>
<evidence type="ECO:0000313" key="2">
    <source>
        <dbReference type="EMBL" id="KAK9679406.1"/>
    </source>
</evidence>
<sequence length="136" mass="15570">MSASGAYMPPTLIYPLKKKQKEFELELPSGGWAEVHSTGRMTAESFLIWFRKFVEFSKATKYFPVLLILDDHSTHTKNLEVIDYATESGVSLLCLPPICSYTLQPLDVSFMKLLSLHYSDELRKWLRGNPEKVVIL</sequence>
<evidence type="ECO:0000259" key="1">
    <source>
        <dbReference type="Pfam" id="PF03184"/>
    </source>
</evidence>
<comment type="caution">
    <text evidence="2">The sequence shown here is derived from an EMBL/GenBank/DDBJ whole genome shotgun (WGS) entry which is preliminary data.</text>
</comment>
<dbReference type="GO" id="GO:0004519">
    <property type="term" value="F:endonuclease activity"/>
    <property type="evidence" value="ECO:0007669"/>
    <property type="project" value="UniProtKB-KW"/>
</dbReference>
<proteinExistence type="predicted"/>
<keyword evidence="2" id="KW-0378">Hydrolase</keyword>
<name>A0AAW1HSE7_POPJA</name>
<dbReference type="GO" id="GO:0003676">
    <property type="term" value="F:nucleic acid binding"/>
    <property type="evidence" value="ECO:0007669"/>
    <property type="project" value="InterPro"/>
</dbReference>
<feature type="domain" description="DDE-1" evidence="1">
    <location>
        <begin position="5"/>
        <end position="126"/>
    </location>
</feature>